<evidence type="ECO:0000256" key="8">
    <source>
        <dbReference type="ARBA" id="ARBA00022759"/>
    </source>
</evidence>
<dbReference type="PANTHER" id="PTHR10642">
    <property type="entry name" value="RIBONUCLEASE H1"/>
    <property type="match status" value="1"/>
</dbReference>
<dbReference type="EMBL" id="CP031165">
    <property type="protein sequence ID" value="AXV07289.1"/>
    <property type="molecule type" value="Genomic_DNA"/>
</dbReference>
<keyword evidence="14" id="KW-1185">Reference proteome</keyword>
<dbReference type="SUPFAM" id="SSF53098">
    <property type="entry name" value="Ribonuclease H-like"/>
    <property type="match status" value="1"/>
</dbReference>
<evidence type="ECO:0000313" key="14">
    <source>
        <dbReference type="Proteomes" id="UP000264006"/>
    </source>
</evidence>
<dbReference type="InterPro" id="IPR050092">
    <property type="entry name" value="RNase_H"/>
</dbReference>
<dbReference type="AlphaFoldDB" id="A0A346XYJ2"/>
<feature type="domain" description="RNase H type-1" evidence="12">
    <location>
        <begin position="77"/>
        <end position="219"/>
    </location>
</feature>
<dbReference type="KEGG" id="euz:DVS28_a2609"/>
<comment type="subunit">
    <text evidence="4">Monomer.</text>
</comment>
<dbReference type="CDD" id="cd09278">
    <property type="entry name" value="RNase_HI_prokaryote_like"/>
    <property type="match status" value="1"/>
</dbReference>
<keyword evidence="6" id="KW-0540">Nuclease</keyword>
<dbReference type="Proteomes" id="UP000264006">
    <property type="component" value="Chromosome"/>
</dbReference>
<feature type="region of interest" description="Disordered" evidence="11">
    <location>
        <begin position="35"/>
        <end position="64"/>
    </location>
</feature>
<dbReference type="PROSITE" id="PS50879">
    <property type="entry name" value="RNASE_H_1"/>
    <property type="match status" value="1"/>
</dbReference>
<evidence type="ECO:0000256" key="3">
    <source>
        <dbReference type="ARBA" id="ARBA00005300"/>
    </source>
</evidence>
<dbReference type="GO" id="GO:0046872">
    <property type="term" value="F:metal ion binding"/>
    <property type="evidence" value="ECO:0007669"/>
    <property type="project" value="UniProtKB-KW"/>
</dbReference>
<evidence type="ECO:0000256" key="4">
    <source>
        <dbReference type="ARBA" id="ARBA00011245"/>
    </source>
</evidence>
<protein>
    <recommendedName>
        <fullName evidence="5">ribonuclease H</fullName>
        <ecNumber evidence="5">3.1.26.4</ecNumber>
    </recommendedName>
</protein>
<dbReference type="RefSeq" id="WP_114591802.1">
    <property type="nucleotide sequence ID" value="NZ_CP031165.1"/>
</dbReference>
<dbReference type="InterPro" id="IPR012337">
    <property type="entry name" value="RNaseH-like_sf"/>
</dbReference>
<evidence type="ECO:0000256" key="11">
    <source>
        <dbReference type="SAM" id="MobiDB-lite"/>
    </source>
</evidence>
<evidence type="ECO:0000256" key="1">
    <source>
        <dbReference type="ARBA" id="ARBA00000077"/>
    </source>
</evidence>
<sequence length="222" mass="23908">MPKCSSCGTTFEVDTELTGRFPGWTPKECSACWKKGRKGSGGGRTRGGSRGGGGGGRRGTLNEENLTTAEVLAKYTDGPTEGVFTDGSSSPNPGPGGWGAVYVVDGEVVDRAHGHDPATTNNRMELAALKAGIELVPEGTPAVLYTDSRLAVDTLTKWAKGWEAKGWKRKGGEIKNLDLIKPLYRLVSERPEVEIRWIAAHSGNRWNEYADSLSTAWLRDEV</sequence>
<keyword evidence="7" id="KW-0479">Metal-binding</keyword>
<dbReference type="PANTHER" id="PTHR10642:SF26">
    <property type="entry name" value="RIBONUCLEASE H1"/>
    <property type="match status" value="1"/>
</dbReference>
<keyword evidence="10" id="KW-0460">Magnesium</keyword>
<evidence type="ECO:0000256" key="6">
    <source>
        <dbReference type="ARBA" id="ARBA00022722"/>
    </source>
</evidence>
<dbReference type="GO" id="GO:0004523">
    <property type="term" value="F:RNA-DNA hybrid ribonuclease activity"/>
    <property type="evidence" value="ECO:0007669"/>
    <property type="project" value="UniProtKB-EC"/>
</dbReference>
<dbReference type="EC" id="3.1.26.4" evidence="5"/>
<gene>
    <name evidence="13" type="ORF">DVS28_a2609</name>
</gene>
<evidence type="ECO:0000313" key="13">
    <source>
        <dbReference type="EMBL" id="AXV07289.1"/>
    </source>
</evidence>
<dbReference type="Pfam" id="PF00075">
    <property type="entry name" value="RNase_H"/>
    <property type="match status" value="1"/>
</dbReference>
<dbReference type="Gene3D" id="3.30.420.10">
    <property type="entry name" value="Ribonuclease H-like superfamily/Ribonuclease H"/>
    <property type="match status" value="1"/>
</dbReference>
<comment type="cofactor">
    <cofactor evidence="2">
        <name>Mg(2+)</name>
        <dbReference type="ChEBI" id="CHEBI:18420"/>
    </cofactor>
</comment>
<keyword evidence="9" id="KW-0378">Hydrolase</keyword>
<evidence type="ECO:0000256" key="7">
    <source>
        <dbReference type="ARBA" id="ARBA00022723"/>
    </source>
</evidence>
<keyword evidence="8" id="KW-0255">Endonuclease</keyword>
<dbReference type="InterPro" id="IPR022892">
    <property type="entry name" value="RNaseHI"/>
</dbReference>
<dbReference type="GO" id="GO:0043137">
    <property type="term" value="P:DNA replication, removal of RNA primer"/>
    <property type="evidence" value="ECO:0007669"/>
    <property type="project" value="TreeGrafter"/>
</dbReference>
<dbReference type="GO" id="GO:0003676">
    <property type="term" value="F:nucleic acid binding"/>
    <property type="evidence" value="ECO:0007669"/>
    <property type="project" value="InterPro"/>
</dbReference>
<evidence type="ECO:0000259" key="12">
    <source>
        <dbReference type="PROSITE" id="PS50879"/>
    </source>
</evidence>
<dbReference type="InterPro" id="IPR002156">
    <property type="entry name" value="RNaseH_domain"/>
</dbReference>
<reference evidence="13 14" key="1">
    <citation type="submission" date="2018-09" db="EMBL/GenBank/DDBJ databases">
        <title>Complete genome sequence of Euzebya sp. DY32-46 isolated from seawater of Pacific Ocean.</title>
        <authorList>
            <person name="Xu L."/>
            <person name="Wu Y.-H."/>
            <person name="Xu X.-W."/>
        </authorList>
    </citation>
    <scope>NUCLEOTIDE SEQUENCE [LARGE SCALE GENOMIC DNA]</scope>
    <source>
        <strain evidence="13 14">DY32-46</strain>
    </source>
</reference>
<dbReference type="InterPro" id="IPR036397">
    <property type="entry name" value="RNaseH_sf"/>
</dbReference>
<feature type="compositionally biased region" description="Gly residues" evidence="11">
    <location>
        <begin position="39"/>
        <end position="58"/>
    </location>
</feature>
<accession>A0A346XYJ2</accession>
<evidence type="ECO:0000256" key="10">
    <source>
        <dbReference type="ARBA" id="ARBA00022842"/>
    </source>
</evidence>
<evidence type="ECO:0000256" key="9">
    <source>
        <dbReference type="ARBA" id="ARBA00022801"/>
    </source>
</evidence>
<comment type="similarity">
    <text evidence="3">Belongs to the RNase H family.</text>
</comment>
<name>A0A346XYJ2_9ACTN</name>
<proteinExistence type="inferred from homology"/>
<evidence type="ECO:0000256" key="5">
    <source>
        <dbReference type="ARBA" id="ARBA00012180"/>
    </source>
</evidence>
<comment type="catalytic activity">
    <reaction evidence="1">
        <text>Endonucleolytic cleavage to 5'-phosphomonoester.</text>
        <dbReference type="EC" id="3.1.26.4"/>
    </reaction>
</comment>
<dbReference type="OrthoDB" id="7845843at2"/>
<organism evidence="13 14">
    <name type="scientific">Euzebya pacifica</name>
    <dbReference type="NCBI Taxonomy" id="1608957"/>
    <lineage>
        <taxon>Bacteria</taxon>
        <taxon>Bacillati</taxon>
        <taxon>Actinomycetota</taxon>
        <taxon>Nitriliruptoria</taxon>
        <taxon>Euzebyales</taxon>
    </lineage>
</organism>
<evidence type="ECO:0000256" key="2">
    <source>
        <dbReference type="ARBA" id="ARBA00001946"/>
    </source>
</evidence>